<proteinExistence type="predicted"/>
<dbReference type="AlphaFoldDB" id="A0A644YN55"/>
<comment type="caution">
    <text evidence="1">The sequence shown here is derived from an EMBL/GenBank/DDBJ whole genome shotgun (WGS) entry which is preliminary data.</text>
</comment>
<evidence type="ECO:0000313" key="1">
    <source>
        <dbReference type="EMBL" id="MPM27524.1"/>
    </source>
</evidence>
<reference evidence="1" key="1">
    <citation type="submission" date="2019-08" db="EMBL/GenBank/DDBJ databases">
        <authorList>
            <person name="Kucharzyk K."/>
            <person name="Murdoch R.W."/>
            <person name="Higgins S."/>
            <person name="Loffler F."/>
        </authorList>
    </citation>
    <scope>NUCLEOTIDE SEQUENCE</scope>
</reference>
<protein>
    <submittedName>
        <fullName evidence="1">Uncharacterized protein</fullName>
    </submittedName>
</protein>
<organism evidence="1">
    <name type="scientific">bioreactor metagenome</name>
    <dbReference type="NCBI Taxonomy" id="1076179"/>
    <lineage>
        <taxon>unclassified sequences</taxon>
        <taxon>metagenomes</taxon>
        <taxon>ecological metagenomes</taxon>
    </lineage>
</organism>
<dbReference type="EMBL" id="VSSQ01005015">
    <property type="protein sequence ID" value="MPM27524.1"/>
    <property type="molecule type" value="Genomic_DNA"/>
</dbReference>
<sequence length="48" mass="5444">MATYKHRPPCFDVGAICLLACKENQLISFALEIAEFQTRKALKIANYI</sequence>
<name>A0A644YN55_9ZZZZ</name>
<accession>A0A644YN55</accession>
<gene>
    <name evidence="1" type="ORF">SDC9_74036</name>
</gene>